<proteinExistence type="predicted"/>
<evidence type="ECO:0000313" key="3">
    <source>
        <dbReference type="Proteomes" id="UP000006753"/>
    </source>
</evidence>
<dbReference type="EMBL" id="JH921434">
    <property type="protein sequence ID" value="EKD18055.1"/>
    <property type="molecule type" value="Genomic_DNA"/>
</dbReference>
<organism evidence="2 3">
    <name type="scientific">Marssonina brunnea f. sp. multigermtubi (strain MB_m1)</name>
    <name type="common">Marssonina leaf spot fungus</name>
    <dbReference type="NCBI Taxonomy" id="1072389"/>
    <lineage>
        <taxon>Eukaryota</taxon>
        <taxon>Fungi</taxon>
        <taxon>Dikarya</taxon>
        <taxon>Ascomycota</taxon>
        <taxon>Pezizomycotina</taxon>
        <taxon>Leotiomycetes</taxon>
        <taxon>Helotiales</taxon>
        <taxon>Drepanopezizaceae</taxon>
        <taxon>Drepanopeziza</taxon>
    </lineage>
</organism>
<name>K1WK35_MARBU</name>
<evidence type="ECO:0000313" key="2">
    <source>
        <dbReference type="EMBL" id="EKD18055.1"/>
    </source>
</evidence>
<dbReference type="InParanoid" id="K1WK35"/>
<protein>
    <submittedName>
        <fullName evidence="2">Uncharacterized protein</fullName>
    </submittedName>
</protein>
<reference evidence="2 3" key="1">
    <citation type="journal article" date="2012" name="BMC Genomics">
        <title>Sequencing the genome of Marssonina brunnea reveals fungus-poplar co-evolution.</title>
        <authorList>
            <person name="Zhu S."/>
            <person name="Cao Y.-Z."/>
            <person name="Jiang C."/>
            <person name="Tan B.-Y."/>
            <person name="Wang Z."/>
            <person name="Feng S."/>
            <person name="Zhang L."/>
            <person name="Su X.-H."/>
            <person name="Brejova B."/>
            <person name="Vinar T."/>
            <person name="Xu M."/>
            <person name="Wang M.-X."/>
            <person name="Zhang S.-G."/>
            <person name="Huang M.-R."/>
            <person name="Wu R."/>
            <person name="Zhou Y."/>
        </authorList>
    </citation>
    <scope>NUCLEOTIDE SEQUENCE [LARGE SCALE GENOMIC DNA]</scope>
    <source>
        <strain evidence="2 3">MB_m1</strain>
    </source>
</reference>
<gene>
    <name evidence="2" type="ORF">MBM_03827</name>
</gene>
<accession>K1WK35</accession>
<feature type="compositionally biased region" description="Acidic residues" evidence="1">
    <location>
        <begin position="64"/>
        <end position="86"/>
    </location>
</feature>
<sequence length="124" mass="14810">MDMLAVLYKLLSPRPSVLRFSLLRFQQAQQAQQAQQPQYDYDYETKEQIGYAKQIEELRKEFESNAEDQQDDDYDNDDNDYGDDDGYNNNYDDGYDNSYETDLRAKVNVVSKRSVYEYEKLRRP</sequence>
<feature type="region of interest" description="Disordered" evidence="1">
    <location>
        <begin position="57"/>
        <end position="99"/>
    </location>
</feature>
<dbReference type="AlphaFoldDB" id="K1WK35"/>
<dbReference type="KEGG" id="mbe:MBM_03827"/>
<dbReference type="HOGENOM" id="CLU_2004398_0_0_1"/>
<dbReference type="Proteomes" id="UP000006753">
    <property type="component" value="Unassembled WGS sequence"/>
</dbReference>
<evidence type="ECO:0000256" key="1">
    <source>
        <dbReference type="SAM" id="MobiDB-lite"/>
    </source>
</evidence>
<keyword evidence="3" id="KW-1185">Reference proteome</keyword>